<feature type="region of interest" description="Disordered" evidence="3">
    <location>
        <begin position="24"/>
        <end position="46"/>
    </location>
</feature>
<reference evidence="5 6" key="1">
    <citation type="journal article" date="2011" name="Stand. Genomic Sci.">
        <title>Complete genome sequence of the gliding, heparinolytic Pedobacter saltans type strain (113).</title>
        <authorList>
            <person name="Liolios K."/>
            <person name="Sikorski J."/>
            <person name="Lu M."/>
            <person name="Nolan M."/>
            <person name="Lapidus A."/>
            <person name="Lucas S."/>
            <person name="Hammon N."/>
            <person name="Deshpande S."/>
            <person name="Cheng J.F."/>
            <person name="Tapia R."/>
            <person name="Han C."/>
            <person name="Goodwin L."/>
            <person name="Pitluck S."/>
            <person name="Huntemann M."/>
            <person name="Ivanova N."/>
            <person name="Pagani I."/>
            <person name="Mavromatis K."/>
            <person name="Ovchinikova G."/>
            <person name="Pati A."/>
            <person name="Chen A."/>
            <person name="Palaniappan K."/>
            <person name="Land M."/>
            <person name="Hauser L."/>
            <person name="Brambilla E.M."/>
            <person name="Kotsyurbenko O."/>
            <person name="Rohde M."/>
            <person name="Tindall B.J."/>
            <person name="Abt B."/>
            <person name="Goker M."/>
            <person name="Detter J.C."/>
            <person name="Woyke T."/>
            <person name="Bristow J."/>
            <person name="Eisen J.A."/>
            <person name="Markowitz V."/>
            <person name="Hugenholtz P."/>
            <person name="Klenk H.P."/>
            <person name="Kyrpides N.C."/>
        </authorList>
    </citation>
    <scope>NUCLEOTIDE SEQUENCE [LARGE SCALE GENOMIC DNA]</scope>
    <source>
        <strain evidence="6">ATCC 51119 / DSM 12145 / JCM 21818 / LMG 10337 / NBRC 100064 / NCIMB 13643</strain>
    </source>
</reference>
<gene>
    <name evidence="5" type="ordered locus">Pedsa_1491</name>
</gene>
<dbReference type="InterPro" id="IPR002509">
    <property type="entry name" value="NODB_dom"/>
</dbReference>
<evidence type="ECO:0000259" key="4">
    <source>
        <dbReference type="Pfam" id="PF01522"/>
    </source>
</evidence>
<sequence length="362" mass="40880">MKLPKQIYLIALATSFLTACNNGKQPANASDSTSSNSSVASKEITSTDNTVKPNTAFKDFTPNELGKVMVLEYHLIGEPEDRWRRTPENFRKDLQMLYDNNFYPVSVLDLAYGKLDIPAGKTPFALTFDDSSAGQFRFIEKNGKLEVDPSCAVGIMEDFKKKHSDFPLTASFYVLPAIKPNLRLFAQPEYKKEKLEWLINNGYEIGNHGWYHVPLNKLDDAGVQKHLGMFVKEIKEFIPNYEVKSLALPLGMRAKNLALEAKGKFEDASYNHEVVLLVGSATSVSPYHKNFNRLGIERVQAGDTDYGPAHFMKLQDKNKTRYYSDGDPKTITAPDNYKDQINTQFSKSYKINWIKADSSSTK</sequence>
<dbReference type="GO" id="GO:0016810">
    <property type="term" value="F:hydrolase activity, acting on carbon-nitrogen (but not peptide) bonds"/>
    <property type="evidence" value="ECO:0007669"/>
    <property type="project" value="InterPro"/>
</dbReference>
<keyword evidence="2" id="KW-0732">Signal</keyword>
<dbReference type="PROSITE" id="PS51257">
    <property type="entry name" value="PROKAR_LIPOPROTEIN"/>
    <property type="match status" value="1"/>
</dbReference>
<feature type="compositionally biased region" description="Low complexity" evidence="3">
    <location>
        <begin position="27"/>
        <end position="41"/>
    </location>
</feature>
<dbReference type="GO" id="GO:0005975">
    <property type="term" value="P:carbohydrate metabolic process"/>
    <property type="evidence" value="ECO:0007669"/>
    <property type="project" value="InterPro"/>
</dbReference>
<dbReference type="OrthoDB" id="9778320at2"/>
<name>F0S5A7_PSESL</name>
<dbReference type="PANTHER" id="PTHR34216:SF3">
    <property type="entry name" value="POLY-BETA-1,6-N-ACETYL-D-GLUCOSAMINE N-DEACETYLASE"/>
    <property type="match status" value="1"/>
</dbReference>
<keyword evidence="6" id="KW-1185">Reference proteome</keyword>
<proteinExistence type="predicted"/>
<dbReference type="Gene3D" id="3.20.20.370">
    <property type="entry name" value="Glycoside hydrolase/deacetylase"/>
    <property type="match status" value="1"/>
</dbReference>
<dbReference type="GO" id="GO:0005576">
    <property type="term" value="C:extracellular region"/>
    <property type="evidence" value="ECO:0007669"/>
    <property type="project" value="UniProtKB-SubCell"/>
</dbReference>
<evidence type="ECO:0000256" key="1">
    <source>
        <dbReference type="ARBA" id="ARBA00004613"/>
    </source>
</evidence>
<dbReference type="Proteomes" id="UP000000310">
    <property type="component" value="Chromosome"/>
</dbReference>
<reference evidence="6" key="2">
    <citation type="submission" date="2011-02" db="EMBL/GenBank/DDBJ databases">
        <title>The complete genome of Pedobacter saltans DSM 12145.</title>
        <authorList>
            <consortium name="US DOE Joint Genome Institute (JGI-PGF)"/>
            <person name="Lucas S."/>
            <person name="Copeland A."/>
            <person name="Lapidus A."/>
            <person name="Bruce D."/>
            <person name="Goodwin L."/>
            <person name="Pitluck S."/>
            <person name="Kyrpides N."/>
            <person name="Mavromatis K."/>
            <person name="Pagani I."/>
            <person name="Ivanova N."/>
            <person name="Ovchinnikova G."/>
            <person name="Lu M."/>
            <person name="Detter J.C."/>
            <person name="Han C."/>
            <person name="Land M."/>
            <person name="Hauser L."/>
            <person name="Markowitz V."/>
            <person name="Cheng J.-F."/>
            <person name="Hugenholtz P."/>
            <person name="Woyke T."/>
            <person name="Wu D."/>
            <person name="Tindall B."/>
            <person name="Pomrenke H.G."/>
            <person name="Brambilla E."/>
            <person name="Klenk H.-P."/>
            <person name="Eisen J.A."/>
        </authorList>
    </citation>
    <scope>NUCLEOTIDE SEQUENCE [LARGE SCALE GENOMIC DNA]</scope>
    <source>
        <strain evidence="6">ATCC 51119 / DSM 12145 / JCM 21818 / LMG 10337 / NBRC 100064 / NCIMB 13643</strain>
    </source>
</reference>
<dbReference type="HOGENOM" id="CLU_058366_0_0_10"/>
<evidence type="ECO:0000313" key="5">
    <source>
        <dbReference type="EMBL" id="ADY52052.1"/>
    </source>
</evidence>
<dbReference type="InterPro" id="IPR051398">
    <property type="entry name" value="Polysacch_Deacetylase"/>
</dbReference>
<evidence type="ECO:0000256" key="2">
    <source>
        <dbReference type="ARBA" id="ARBA00022729"/>
    </source>
</evidence>
<dbReference type="SUPFAM" id="SSF88713">
    <property type="entry name" value="Glycoside hydrolase/deacetylase"/>
    <property type="match status" value="1"/>
</dbReference>
<dbReference type="AlphaFoldDB" id="F0S5A7"/>
<dbReference type="EMBL" id="CP002545">
    <property type="protein sequence ID" value="ADY52052.1"/>
    <property type="molecule type" value="Genomic_DNA"/>
</dbReference>
<dbReference type="KEGG" id="psn:Pedsa_1491"/>
<comment type="subcellular location">
    <subcellularLocation>
        <location evidence="1">Secreted</location>
    </subcellularLocation>
</comment>
<dbReference type="STRING" id="762903.Pedsa_1491"/>
<dbReference type="Pfam" id="PF01522">
    <property type="entry name" value="Polysacc_deac_1"/>
    <property type="match status" value="1"/>
</dbReference>
<dbReference type="RefSeq" id="WP_013632551.1">
    <property type="nucleotide sequence ID" value="NC_015177.1"/>
</dbReference>
<evidence type="ECO:0000256" key="3">
    <source>
        <dbReference type="SAM" id="MobiDB-lite"/>
    </source>
</evidence>
<accession>F0S5A7</accession>
<organism evidence="5 6">
    <name type="scientific">Pseudopedobacter saltans (strain ATCC 51119 / DSM 12145 / JCM 21818 / CCUG 39354 / LMG 10337 / NBRC 100064 / NCIMB 13643)</name>
    <name type="common">Pedobacter saltans</name>
    <dbReference type="NCBI Taxonomy" id="762903"/>
    <lineage>
        <taxon>Bacteria</taxon>
        <taxon>Pseudomonadati</taxon>
        <taxon>Bacteroidota</taxon>
        <taxon>Sphingobacteriia</taxon>
        <taxon>Sphingobacteriales</taxon>
        <taxon>Sphingobacteriaceae</taxon>
        <taxon>Pseudopedobacter</taxon>
    </lineage>
</organism>
<dbReference type="InterPro" id="IPR011330">
    <property type="entry name" value="Glyco_hydro/deAcase_b/a-brl"/>
</dbReference>
<feature type="domain" description="NodB homology" evidence="4">
    <location>
        <begin position="181"/>
        <end position="261"/>
    </location>
</feature>
<dbReference type="CDD" id="cd10972">
    <property type="entry name" value="CE4_DAC_u3_5s"/>
    <property type="match status" value="1"/>
</dbReference>
<evidence type="ECO:0000313" key="6">
    <source>
        <dbReference type="Proteomes" id="UP000000310"/>
    </source>
</evidence>
<protein>
    <submittedName>
        <fullName evidence="5">Polysaccharide deacetylase</fullName>
    </submittedName>
</protein>
<dbReference type="eggNOG" id="COG0726">
    <property type="taxonomic scope" value="Bacteria"/>
</dbReference>
<dbReference type="PANTHER" id="PTHR34216">
    <property type="match status" value="1"/>
</dbReference>